<feature type="domain" description="Carbohydrate kinase PfkB" evidence="4">
    <location>
        <begin position="4"/>
        <end position="292"/>
    </location>
</feature>
<dbReference type="InterPro" id="IPR029056">
    <property type="entry name" value="Ribokinase-like"/>
</dbReference>
<evidence type="ECO:0000313" key="5">
    <source>
        <dbReference type="EMBL" id="MFC6868714.1"/>
    </source>
</evidence>
<keyword evidence="2" id="KW-0808">Transferase</keyword>
<keyword evidence="6" id="KW-1185">Reference proteome</keyword>
<organism evidence="5 6">
    <name type="scientific">Haloechinothrix salitolerans</name>
    <dbReference type="NCBI Taxonomy" id="926830"/>
    <lineage>
        <taxon>Bacteria</taxon>
        <taxon>Bacillati</taxon>
        <taxon>Actinomycetota</taxon>
        <taxon>Actinomycetes</taxon>
        <taxon>Pseudonocardiales</taxon>
        <taxon>Pseudonocardiaceae</taxon>
        <taxon>Haloechinothrix</taxon>
    </lineage>
</organism>
<dbReference type="InterPro" id="IPR002139">
    <property type="entry name" value="Ribo/fructo_kinase"/>
</dbReference>
<dbReference type="PROSITE" id="PS00583">
    <property type="entry name" value="PFKB_KINASES_1"/>
    <property type="match status" value="1"/>
</dbReference>
<dbReference type="SUPFAM" id="SSF53613">
    <property type="entry name" value="Ribokinase-like"/>
    <property type="match status" value="1"/>
</dbReference>
<dbReference type="Pfam" id="PF00294">
    <property type="entry name" value="PfkB"/>
    <property type="match status" value="1"/>
</dbReference>
<reference evidence="6" key="1">
    <citation type="journal article" date="2019" name="Int. J. Syst. Evol. Microbiol.">
        <title>The Global Catalogue of Microorganisms (GCM) 10K type strain sequencing project: providing services to taxonomists for standard genome sequencing and annotation.</title>
        <authorList>
            <consortium name="The Broad Institute Genomics Platform"/>
            <consortium name="The Broad Institute Genome Sequencing Center for Infectious Disease"/>
            <person name="Wu L."/>
            <person name="Ma J."/>
        </authorList>
    </citation>
    <scope>NUCLEOTIDE SEQUENCE [LARGE SCALE GENOMIC DNA]</scope>
    <source>
        <strain evidence="6">KCTC 32255</strain>
    </source>
</reference>
<dbReference type="InterPro" id="IPR011611">
    <property type="entry name" value="PfkB_dom"/>
</dbReference>
<dbReference type="InterPro" id="IPR002173">
    <property type="entry name" value="Carboh/pur_kinase_PfkB_CS"/>
</dbReference>
<evidence type="ECO:0000256" key="3">
    <source>
        <dbReference type="ARBA" id="ARBA00022777"/>
    </source>
</evidence>
<comment type="similarity">
    <text evidence="1">Belongs to the carbohydrate kinase PfkB family.</text>
</comment>
<evidence type="ECO:0000256" key="1">
    <source>
        <dbReference type="ARBA" id="ARBA00010688"/>
    </source>
</evidence>
<gene>
    <name evidence="5" type="ORF">ACFQGD_16355</name>
</gene>
<evidence type="ECO:0000256" key="2">
    <source>
        <dbReference type="ARBA" id="ARBA00022679"/>
    </source>
</evidence>
<keyword evidence="3 5" id="KW-0418">Kinase</keyword>
<evidence type="ECO:0000313" key="6">
    <source>
        <dbReference type="Proteomes" id="UP001596337"/>
    </source>
</evidence>
<evidence type="ECO:0000259" key="4">
    <source>
        <dbReference type="Pfam" id="PF00294"/>
    </source>
</evidence>
<dbReference type="PANTHER" id="PTHR10584">
    <property type="entry name" value="SUGAR KINASE"/>
    <property type="match status" value="1"/>
</dbReference>
<protein>
    <submittedName>
        <fullName evidence="5">PfkB family carbohydrate kinase</fullName>
    </submittedName>
</protein>
<dbReference type="GO" id="GO:0016301">
    <property type="term" value="F:kinase activity"/>
    <property type="evidence" value="ECO:0007669"/>
    <property type="project" value="UniProtKB-KW"/>
</dbReference>
<proteinExistence type="inferred from homology"/>
<comment type="caution">
    <text evidence="5">The sequence shown here is derived from an EMBL/GenBank/DDBJ whole genome shotgun (WGS) entry which is preliminary data.</text>
</comment>
<accession>A0ABW2C1N9</accession>
<dbReference type="Proteomes" id="UP001596337">
    <property type="component" value="Unassembled WGS sequence"/>
</dbReference>
<dbReference type="RefSeq" id="WP_345390734.1">
    <property type="nucleotide sequence ID" value="NZ_BAABLA010000005.1"/>
</dbReference>
<sequence length="309" mass="32224">MADEVVVLGQVARDLVLRIADVPGPHGSATVRARREMLGGKGANQAVTLAQLGVPTSLVGVVGNDSVGARLLEQARTDRIDVSHVVSREGAQTALITDIVDDSHRWRYLEHIPTDVLLTEGDVFAASTLIKRAGWVLCQLQQPLEAILLATRLARDAGARVILDGAPSGSEADIADVLSRAHVIRANEDEATLLTGQPVSDVTTAAYAASRLLEYGPTLVVLAVSGAGNLFVSRTGRQLFPLLDVDVVDTTGAGDALIGTFTAALAHGEGTRRAAAFAVAAAANSASRLGGRPVLRWRDLAADADTLAP</sequence>
<dbReference type="Gene3D" id="3.40.1190.20">
    <property type="match status" value="1"/>
</dbReference>
<name>A0ABW2C1N9_9PSEU</name>
<dbReference type="EMBL" id="JBHSXX010000001">
    <property type="protein sequence ID" value="MFC6868714.1"/>
    <property type="molecule type" value="Genomic_DNA"/>
</dbReference>
<dbReference type="PANTHER" id="PTHR10584:SF166">
    <property type="entry name" value="RIBOKINASE"/>
    <property type="match status" value="1"/>
</dbReference>
<dbReference type="PRINTS" id="PR00990">
    <property type="entry name" value="RIBOKINASE"/>
</dbReference>